<evidence type="ECO:0000313" key="3">
    <source>
        <dbReference type="Proteomes" id="UP000594263"/>
    </source>
</evidence>
<dbReference type="Pfam" id="PF01476">
    <property type="entry name" value="LysM"/>
    <property type="match status" value="2"/>
</dbReference>
<feature type="domain" description="LysM" evidence="1">
    <location>
        <begin position="137"/>
        <end position="184"/>
    </location>
</feature>
<proteinExistence type="predicted"/>
<dbReference type="CDD" id="cd00118">
    <property type="entry name" value="LysM"/>
    <property type="match status" value="2"/>
</dbReference>
<dbReference type="InterPro" id="IPR036779">
    <property type="entry name" value="LysM_dom_sf"/>
</dbReference>
<dbReference type="GO" id="GO:0008061">
    <property type="term" value="F:chitin binding"/>
    <property type="evidence" value="ECO:0007669"/>
    <property type="project" value="EnsemblPlants"/>
</dbReference>
<dbReference type="InterPro" id="IPR018392">
    <property type="entry name" value="LysM"/>
</dbReference>
<dbReference type="Gramene" id="Kaladp0092s0069.1.v1.1">
    <property type="protein sequence ID" value="Kaladp0092s0069.1.v1.1"/>
    <property type="gene ID" value="Kaladp0092s0069.v1.1"/>
</dbReference>
<dbReference type="SMART" id="SM00257">
    <property type="entry name" value="LysM"/>
    <property type="match status" value="2"/>
</dbReference>
<dbReference type="Proteomes" id="UP000594263">
    <property type="component" value="Unplaced"/>
</dbReference>
<dbReference type="EnsemblPlants" id="Kaladp0092s0069.1.v1.1">
    <property type="protein sequence ID" value="Kaladp0092s0069.1.v1.1"/>
    <property type="gene ID" value="Kaladp0092s0069.v1.1"/>
</dbReference>
<protein>
    <recommendedName>
        <fullName evidence="1">LysM domain-containing protein</fullName>
    </recommendedName>
</protein>
<keyword evidence="3" id="KW-1185">Reference proteome</keyword>
<dbReference type="PANTHER" id="PTHR33734">
    <property type="entry name" value="LYSM DOMAIN-CONTAINING GPI-ANCHORED PROTEIN 2"/>
    <property type="match status" value="1"/>
</dbReference>
<sequence>MLKSSDCSDLSVSVSLSTHLLSRDLSRAASMSTPTTLLHLLILILAASLAAGQGQTGIFTCRSTANCQSLIDYISPNATTLSAIQSLFGMSNHRTLLGANNFPPSTSPNTSVSKGQRLHIPFPCSCSNGTGHSRGLPIYTVQPDDGLSHIAEDVFAKLVTVQQIADANNIPNVNLIQLGQELYIPLPCSCDDVDGSKVVHYGHMVESGTSLEIIAANYGTTESTLMTLNGISNPKDLLADVVLDVPLKACSSSIGSDSLDSPLLVSNGTYVYTANNCVRCNCQAANNYTLQCKASGISVNGSGWATCPSMQCQAASRSLSLGEELMSSASACNQTCAYAGFTNQTILTALVPDSTCAASPDGNAPSSAPPAISSQLIKSFLLAAFAALCLFLLQ</sequence>
<organism evidence="2 3">
    <name type="scientific">Kalanchoe fedtschenkoi</name>
    <name type="common">Lavender scallops</name>
    <name type="synonym">South American air plant</name>
    <dbReference type="NCBI Taxonomy" id="63787"/>
    <lineage>
        <taxon>Eukaryota</taxon>
        <taxon>Viridiplantae</taxon>
        <taxon>Streptophyta</taxon>
        <taxon>Embryophyta</taxon>
        <taxon>Tracheophyta</taxon>
        <taxon>Spermatophyta</taxon>
        <taxon>Magnoliopsida</taxon>
        <taxon>eudicotyledons</taxon>
        <taxon>Gunneridae</taxon>
        <taxon>Pentapetalae</taxon>
        <taxon>Saxifragales</taxon>
        <taxon>Crassulaceae</taxon>
        <taxon>Kalanchoe</taxon>
    </lineage>
</organism>
<name>A0A7N0UWG7_KALFE</name>
<dbReference type="SUPFAM" id="SSF54106">
    <property type="entry name" value="LysM domain"/>
    <property type="match status" value="2"/>
</dbReference>
<accession>A0A7N0UWG7</accession>
<dbReference type="AlphaFoldDB" id="A0A7N0UWG7"/>
<dbReference type="OMA" id="CAYTGYS"/>
<dbReference type="PROSITE" id="PS51782">
    <property type="entry name" value="LYSM"/>
    <property type="match status" value="2"/>
</dbReference>
<reference evidence="2" key="1">
    <citation type="submission" date="2021-01" db="UniProtKB">
        <authorList>
            <consortium name="EnsemblPlants"/>
        </authorList>
    </citation>
    <scope>IDENTIFICATION</scope>
</reference>
<dbReference type="PANTHER" id="PTHR33734:SF11">
    <property type="entry name" value="LYSM DOMAIN-CONTAINING GPI-ANCHORED PROTEIN 2"/>
    <property type="match status" value="1"/>
</dbReference>
<feature type="domain" description="LysM" evidence="1">
    <location>
        <begin position="201"/>
        <end position="245"/>
    </location>
</feature>
<evidence type="ECO:0000259" key="1">
    <source>
        <dbReference type="PROSITE" id="PS51782"/>
    </source>
</evidence>
<evidence type="ECO:0000313" key="2">
    <source>
        <dbReference type="EnsemblPlants" id="Kaladp0092s0069.1.v1.1"/>
    </source>
</evidence>
<dbReference type="Gene3D" id="3.10.350.10">
    <property type="entry name" value="LysM domain"/>
    <property type="match status" value="2"/>
</dbReference>
<dbReference type="GO" id="GO:0005886">
    <property type="term" value="C:plasma membrane"/>
    <property type="evidence" value="ECO:0007669"/>
    <property type="project" value="EnsemblPlants"/>
</dbReference>